<proteinExistence type="predicted"/>
<name>A0A5S6QEY4_TRIMR</name>
<dbReference type="AlphaFoldDB" id="A0A5S6QEY4"/>
<protein>
    <submittedName>
        <fullName evidence="3">E3 ubiquitin-protein ligase UBR4 N-terminal domain-containing protein</fullName>
    </submittedName>
</protein>
<dbReference type="WBParaSite" id="TMUE_1000005462.1">
    <property type="protein sequence ID" value="TMUE_1000005462.1"/>
    <property type="gene ID" value="WBGene00299285"/>
</dbReference>
<evidence type="ECO:0000313" key="2">
    <source>
        <dbReference type="Proteomes" id="UP000046395"/>
    </source>
</evidence>
<dbReference type="InterPro" id="IPR045841">
    <property type="entry name" value="E3_UBR4_N"/>
</dbReference>
<organism evidence="2 3">
    <name type="scientific">Trichuris muris</name>
    <name type="common">Mouse whipworm</name>
    <dbReference type="NCBI Taxonomy" id="70415"/>
    <lineage>
        <taxon>Eukaryota</taxon>
        <taxon>Metazoa</taxon>
        <taxon>Ecdysozoa</taxon>
        <taxon>Nematoda</taxon>
        <taxon>Enoplea</taxon>
        <taxon>Dorylaimia</taxon>
        <taxon>Trichinellida</taxon>
        <taxon>Trichuridae</taxon>
        <taxon>Trichuris</taxon>
    </lineage>
</organism>
<evidence type="ECO:0000313" key="3">
    <source>
        <dbReference type="WBParaSite" id="TMUE_1000005462.1"/>
    </source>
</evidence>
<sequence>MRLTLLAEAAVRQSVSPEEACLSTDLSYHFAHFLLLFYYSLPRDDKATVIIFTLKTLNRFFMECSSINKPAAASMPLGRLLLLFEILIRYGSSPCPEFIDKVQQMLSPAWFTFQLKMRDPWLRSPFFEQETALIADVSKQLIELASSSSCDEVSNTNHPLVFYQLHKVEFDDYLSDSLDPLAASVLFETDGYDYVYQSLVNLLSSAPNSRWREACRTTQARCSPLLRHHYIRITSLLPPSRCFCASVDSSKNESVIRQLFTIVLRTSIRYMDYSRDEWFKMAAVPDLTWKHIQEQMTSPHLMMHWLSSALVLLHDRSTMQSAQTAYEEQDHHRVFRSIITRT</sequence>
<dbReference type="STRING" id="70415.A0A5S6QEY4"/>
<dbReference type="Pfam" id="PF19423">
    <property type="entry name" value="E3_UBR4_N"/>
    <property type="match status" value="1"/>
</dbReference>
<keyword evidence="2" id="KW-1185">Reference proteome</keyword>
<feature type="domain" description="E3 ubiquitin-protein ligase UBR4 N-terminal" evidence="1">
    <location>
        <begin position="24"/>
        <end position="280"/>
    </location>
</feature>
<dbReference type="Proteomes" id="UP000046395">
    <property type="component" value="Unassembled WGS sequence"/>
</dbReference>
<reference evidence="3" key="1">
    <citation type="submission" date="2019-12" db="UniProtKB">
        <authorList>
            <consortium name="WormBaseParasite"/>
        </authorList>
    </citation>
    <scope>IDENTIFICATION</scope>
</reference>
<accession>A0A5S6QEY4</accession>
<evidence type="ECO:0000259" key="1">
    <source>
        <dbReference type="Pfam" id="PF19423"/>
    </source>
</evidence>